<gene>
    <name evidence="12" type="ORF">Prum_071450</name>
</gene>
<keyword evidence="13" id="KW-1185">Reference proteome</keyword>
<dbReference type="EMBL" id="BLPG01000001">
    <property type="protein sequence ID" value="GFJ93503.1"/>
    <property type="molecule type" value="Genomic_DNA"/>
</dbReference>
<dbReference type="Gene3D" id="1.20.5.1930">
    <property type="match status" value="1"/>
</dbReference>
<reference evidence="12 13" key="2">
    <citation type="submission" date="2020-03" db="EMBL/GenBank/DDBJ databases">
        <authorList>
            <person name="Ichikawa N."/>
            <person name="Kimura A."/>
            <person name="Kitahashi Y."/>
            <person name="Uohara A."/>
        </authorList>
    </citation>
    <scope>NUCLEOTIDE SEQUENCE [LARGE SCALE GENOMIC DNA]</scope>
    <source>
        <strain evidence="12 13">NBRC 108638</strain>
    </source>
</reference>
<feature type="signal peptide" evidence="10">
    <location>
        <begin position="1"/>
        <end position="23"/>
    </location>
</feature>
<keyword evidence="9" id="KW-1133">Transmembrane helix</keyword>
<keyword evidence="6" id="KW-0418">Kinase</keyword>
<feature type="transmembrane region" description="Helical" evidence="9">
    <location>
        <begin position="66"/>
        <end position="86"/>
    </location>
</feature>
<dbReference type="GO" id="GO:0000155">
    <property type="term" value="F:phosphorelay sensor kinase activity"/>
    <property type="evidence" value="ECO:0007669"/>
    <property type="project" value="InterPro"/>
</dbReference>
<dbReference type="SUPFAM" id="SSF55874">
    <property type="entry name" value="ATPase domain of HSP90 chaperone/DNA topoisomerase II/histidine kinase"/>
    <property type="match status" value="1"/>
</dbReference>
<dbReference type="InterPro" id="IPR036890">
    <property type="entry name" value="HATPase_C_sf"/>
</dbReference>
<dbReference type="GO" id="GO:0016020">
    <property type="term" value="C:membrane"/>
    <property type="evidence" value="ECO:0007669"/>
    <property type="project" value="InterPro"/>
</dbReference>
<evidence type="ECO:0000256" key="4">
    <source>
        <dbReference type="ARBA" id="ARBA00022679"/>
    </source>
</evidence>
<keyword evidence="7" id="KW-0067">ATP-binding</keyword>
<dbReference type="InterPro" id="IPR050482">
    <property type="entry name" value="Sensor_HK_TwoCompSys"/>
</dbReference>
<comment type="caution">
    <text evidence="12">The sequence shown here is derived from an EMBL/GenBank/DDBJ whole genome shotgun (WGS) entry which is preliminary data.</text>
</comment>
<evidence type="ECO:0000256" key="6">
    <source>
        <dbReference type="ARBA" id="ARBA00022777"/>
    </source>
</evidence>
<feature type="transmembrane region" description="Helical" evidence="9">
    <location>
        <begin position="270"/>
        <end position="288"/>
    </location>
</feature>
<evidence type="ECO:0000313" key="13">
    <source>
        <dbReference type="Proteomes" id="UP000482960"/>
    </source>
</evidence>
<evidence type="ECO:0000256" key="7">
    <source>
        <dbReference type="ARBA" id="ARBA00022840"/>
    </source>
</evidence>
<dbReference type="AlphaFoldDB" id="A0A6V8L8B9"/>
<evidence type="ECO:0000259" key="11">
    <source>
        <dbReference type="Pfam" id="PF07730"/>
    </source>
</evidence>
<feature type="transmembrane region" description="Helical" evidence="9">
    <location>
        <begin position="39"/>
        <end position="59"/>
    </location>
</feature>
<keyword evidence="9" id="KW-0812">Transmembrane</keyword>
<keyword evidence="8" id="KW-0902">Two-component regulatory system</keyword>
<feature type="transmembrane region" description="Helical" evidence="9">
    <location>
        <begin position="175"/>
        <end position="195"/>
    </location>
</feature>
<evidence type="ECO:0000256" key="5">
    <source>
        <dbReference type="ARBA" id="ARBA00022741"/>
    </source>
</evidence>
<feature type="transmembrane region" description="Helical" evidence="9">
    <location>
        <begin position="201"/>
        <end position="227"/>
    </location>
</feature>
<evidence type="ECO:0000256" key="3">
    <source>
        <dbReference type="ARBA" id="ARBA00022553"/>
    </source>
</evidence>
<dbReference type="Gene3D" id="3.30.565.10">
    <property type="entry name" value="Histidine kinase-like ATPase, C-terminal domain"/>
    <property type="match status" value="1"/>
</dbReference>
<keyword evidence="5" id="KW-0547">Nucleotide-binding</keyword>
<keyword evidence="9" id="KW-0472">Membrane</keyword>
<feature type="transmembrane region" description="Helical" evidence="9">
    <location>
        <begin position="239"/>
        <end position="264"/>
    </location>
</feature>
<evidence type="ECO:0000256" key="1">
    <source>
        <dbReference type="ARBA" id="ARBA00000085"/>
    </source>
</evidence>
<dbReference type="GO" id="GO:0046983">
    <property type="term" value="F:protein dimerization activity"/>
    <property type="evidence" value="ECO:0007669"/>
    <property type="project" value="InterPro"/>
</dbReference>
<feature type="chain" id="PRO_5028917119" description="histidine kinase" evidence="10">
    <location>
        <begin position="24"/>
        <end position="656"/>
    </location>
</feature>
<comment type="catalytic activity">
    <reaction evidence="1">
        <text>ATP + protein L-histidine = ADP + protein N-phospho-L-histidine.</text>
        <dbReference type="EC" id="2.7.13.3"/>
    </reaction>
</comment>
<reference evidence="12 13" key="1">
    <citation type="submission" date="2020-03" db="EMBL/GenBank/DDBJ databases">
        <title>Whole genome shotgun sequence of Phytohabitans rumicis NBRC 108638.</title>
        <authorList>
            <person name="Komaki H."/>
            <person name="Tamura T."/>
        </authorList>
    </citation>
    <scope>NUCLEOTIDE SEQUENCE [LARGE SCALE GENOMIC DNA]</scope>
    <source>
        <strain evidence="12 13">NBRC 108638</strain>
    </source>
</reference>
<name>A0A6V8L8B9_9ACTN</name>
<feature type="transmembrane region" description="Helical" evidence="9">
    <location>
        <begin position="117"/>
        <end position="136"/>
    </location>
</feature>
<dbReference type="PANTHER" id="PTHR24421">
    <property type="entry name" value="NITRATE/NITRITE SENSOR PROTEIN NARX-RELATED"/>
    <property type="match status" value="1"/>
</dbReference>
<dbReference type="InterPro" id="IPR011712">
    <property type="entry name" value="Sig_transdc_His_kin_sub3_dim/P"/>
</dbReference>
<feature type="domain" description="Signal transduction histidine kinase subgroup 3 dimerisation and phosphoacceptor" evidence="11">
    <location>
        <begin position="427"/>
        <end position="494"/>
    </location>
</feature>
<protein>
    <recommendedName>
        <fullName evidence="2">histidine kinase</fullName>
        <ecNumber evidence="2">2.7.13.3</ecNumber>
    </recommendedName>
</protein>
<keyword evidence="4" id="KW-0808">Transferase</keyword>
<evidence type="ECO:0000256" key="9">
    <source>
        <dbReference type="SAM" id="Phobius"/>
    </source>
</evidence>
<evidence type="ECO:0000313" key="12">
    <source>
        <dbReference type="EMBL" id="GFJ93503.1"/>
    </source>
</evidence>
<dbReference type="Proteomes" id="UP000482960">
    <property type="component" value="Unassembled WGS sequence"/>
</dbReference>
<keyword evidence="10" id="KW-0732">Signal</keyword>
<evidence type="ECO:0000256" key="2">
    <source>
        <dbReference type="ARBA" id="ARBA00012438"/>
    </source>
</evidence>
<dbReference type="Pfam" id="PF07730">
    <property type="entry name" value="HisKA_3"/>
    <property type="match status" value="1"/>
</dbReference>
<keyword evidence="3" id="KW-0597">Phosphoprotein</keyword>
<accession>A0A6V8L8B9</accession>
<dbReference type="PANTHER" id="PTHR24421:SF10">
    <property type="entry name" value="NITRATE_NITRITE SENSOR PROTEIN NARQ"/>
    <property type="match status" value="1"/>
</dbReference>
<evidence type="ECO:0000256" key="8">
    <source>
        <dbReference type="ARBA" id="ARBA00023012"/>
    </source>
</evidence>
<feature type="transmembrane region" description="Helical" evidence="9">
    <location>
        <begin position="92"/>
        <end position="110"/>
    </location>
</feature>
<proteinExistence type="predicted"/>
<dbReference type="GO" id="GO:0005524">
    <property type="term" value="F:ATP binding"/>
    <property type="evidence" value="ECO:0007669"/>
    <property type="project" value="UniProtKB-KW"/>
</dbReference>
<dbReference type="CDD" id="cd16917">
    <property type="entry name" value="HATPase_UhpB-NarQ-NarX-like"/>
    <property type="match status" value="1"/>
</dbReference>
<dbReference type="EC" id="2.7.13.3" evidence="2"/>
<sequence>MARLRRSSLVGVLATAVAGGAGAAAVWTAAVTTVPLWALIWQLTVGLGCAVAGHVSTVVDRRATGYLLILAALSLFAGPVMVVAGQSGLARGLWVSAVLVTIPLALLRVVQPRRAAATRWVDTSIVVVGLATAVAGAAGLPLAGVLLGMASAAMVAVATGLRFEMTAGEDRRRVLWVILGFLLAVPSGPVALVAANTTGGLAVVLAGVAAISSLSLPIAAGVALLAPRIVDVRAVMQRSTVAALMVALAAATYIEAEAAFVTVTGDLPPIGIRVLIVVGVAAGFHPVMRWVRASVNEMLFGGRADPVHTLTLLGSRLAAGSSPPDWLDTLRLALAAPGVALRTGEQVIATSGDLGDAPTAHTDLRAGAAHVGELTVALATDDPRLARATEAVLSLVSVPLAQALHAAHLTEDLRVSRGQAVTALEEERRRMRRDLHDGLGPTLTGIAYSADAAANLLHSNPSQALEILHALRGEARDAIAEIRRIVYGLRPRALDELGLVGAVQQQVSRLRTADGHFLTVAVDATQDMSKLPAAVEVAAYRMAVEALTNVARHSGVAEASASFTLADGPVLRVTVQDRGHSVSAWTPGIGIASMRERVEQVGGTLRIHAGTHGATVSAEIPIHLPRNTLRDPRQEHAAIQLSPVRLHRTPPRPIAH</sequence>
<organism evidence="12 13">
    <name type="scientific">Phytohabitans rumicis</name>
    <dbReference type="NCBI Taxonomy" id="1076125"/>
    <lineage>
        <taxon>Bacteria</taxon>
        <taxon>Bacillati</taxon>
        <taxon>Actinomycetota</taxon>
        <taxon>Actinomycetes</taxon>
        <taxon>Micromonosporales</taxon>
        <taxon>Micromonosporaceae</taxon>
    </lineage>
</organism>
<dbReference type="RefSeq" id="WP_173080131.1">
    <property type="nucleotide sequence ID" value="NZ_BLPG01000001.1"/>
</dbReference>
<evidence type="ECO:0000256" key="10">
    <source>
        <dbReference type="SAM" id="SignalP"/>
    </source>
</evidence>